<dbReference type="OrthoDB" id="103952at2759"/>
<proteinExistence type="predicted"/>
<dbReference type="AlphaFoldDB" id="A0A8T1W026"/>
<evidence type="ECO:0000313" key="2">
    <source>
        <dbReference type="Proteomes" id="UP000694044"/>
    </source>
</evidence>
<accession>A0A8T1W026</accession>
<keyword evidence="2" id="KW-1185">Reference proteome</keyword>
<dbReference type="EMBL" id="JAGDFM010000092">
    <property type="protein sequence ID" value="KAG7386825.1"/>
    <property type="molecule type" value="Genomic_DNA"/>
</dbReference>
<dbReference type="PANTHER" id="PTHR46586:SF3">
    <property type="entry name" value="ANKYRIN REPEAT-CONTAINING PROTEIN"/>
    <property type="match status" value="1"/>
</dbReference>
<name>A0A8T1W026_9STRA</name>
<protein>
    <submittedName>
        <fullName evidence="1">DNA excision repair protein ERCC-6</fullName>
    </submittedName>
</protein>
<sequence length="316" mass="35893">MKLTTVSRALAKLPAKARDPASVIISDFLVAEMSLACACQLSAVGSFELLNLIWTRSHRDKKISSWTVARLLQTEPGYYLWQFNQALIHAARRGDLLMIQWVLTHFRNCHISQDVMDEAMGCSNTRDSEISQKNRFGNWDLFLYTHQADTRSKESQQRASRYRIRATYLGTSQVATCEWLRSQYFSFSICSEADWRVRIEIVRFVLDGRVGDVENTASSALTQSVELGDLQFIQWLSRHITIKEDTHYAFAFALNAASRAGRLAAVGWLLAFMQKMGIKYDPSEAMFAAAEEGQLEVVQCLYPTFSRDSSIDISAR</sequence>
<reference evidence="1" key="1">
    <citation type="submission" date="2021-02" db="EMBL/GenBank/DDBJ databases">
        <authorList>
            <person name="Palmer J.M."/>
        </authorList>
    </citation>
    <scope>NUCLEOTIDE SEQUENCE</scope>
    <source>
        <strain evidence="1">SCRP734</strain>
    </source>
</reference>
<comment type="caution">
    <text evidence="1">The sequence shown here is derived from an EMBL/GenBank/DDBJ whole genome shotgun (WGS) entry which is preliminary data.</text>
</comment>
<dbReference type="InterPro" id="IPR052050">
    <property type="entry name" value="SecEffector_AnkRepeat"/>
</dbReference>
<evidence type="ECO:0000313" key="1">
    <source>
        <dbReference type="EMBL" id="KAG7386825.1"/>
    </source>
</evidence>
<dbReference type="PANTHER" id="PTHR46586">
    <property type="entry name" value="ANKYRIN REPEAT-CONTAINING PROTEIN"/>
    <property type="match status" value="1"/>
</dbReference>
<gene>
    <name evidence="1" type="primary">ERCC6_18</name>
    <name evidence="1" type="ORF">PHYPSEUDO_015223</name>
</gene>
<dbReference type="Proteomes" id="UP000694044">
    <property type="component" value="Unassembled WGS sequence"/>
</dbReference>
<organism evidence="1 2">
    <name type="scientific">Phytophthora pseudosyringae</name>
    <dbReference type="NCBI Taxonomy" id="221518"/>
    <lineage>
        <taxon>Eukaryota</taxon>
        <taxon>Sar</taxon>
        <taxon>Stramenopiles</taxon>
        <taxon>Oomycota</taxon>
        <taxon>Peronosporomycetes</taxon>
        <taxon>Peronosporales</taxon>
        <taxon>Peronosporaceae</taxon>
        <taxon>Phytophthora</taxon>
    </lineage>
</organism>